<dbReference type="InterPro" id="IPR001544">
    <property type="entry name" value="Aminotrans_IV"/>
</dbReference>
<evidence type="ECO:0000256" key="5">
    <source>
        <dbReference type="SAM" id="MobiDB-lite"/>
    </source>
</evidence>
<dbReference type="Pfam" id="PF04715">
    <property type="entry name" value="Anth_synt_I_N"/>
    <property type="match status" value="1"/>
</dbReference>
<dbReference type="InterPro" id="IPR043132">
    <property type="entry name" value="BCAT-like_C"/>
</dbReference>
<dbReference type="PROSITE" id="PS00770">
    <property type="entry name" value="AA_TRANSFER_CLASS_4"/>
    <property type="match status" value="1"/>
</dbReference>
<comment type="cofactor">
    <cofactor evidence="1 4">
        <name>pyridoxal 5'-phosphate</name>
        <dbReference type="ChEBI" id="CHEBI:597326"/>
    </cofactor>
</comment>
<dbReference type="InterPro" id="IPR015890">
    <property type="entry name" value="Chorismate_C"/>
</dbReference>
<feature type="compositionally biased region" description="Low complexity" evidence="5">
    <location>
        <begin position="217"/>
        <end position="242"/>
    </location>
</feature>
<comment type="similarity">
    <text evidence="2">Belongs to the class-IV pyridoxal-phosphate-dependent aminotransferase family.</text>
</comment>
<evidence type="ECO:0000259" key="6">
    <source>
        <dbReference type="Pfam" id="PF00425"/>
    </source>
</evidence>
<dbReference type="InterPro" id="IPR005801">
    <property type="entry name" value="ADC_synthase"/>
</dbReference>
<dbReference type="InterPro" id="IPR006805">
    <property type="entry name" value="Anth_synth_I_N"/>
</dbReference>
<sequence>MAGSPAPRCGPSRRSPCAGRPRAVIHHRREEPVPRRALPHRASPVQLLRALREQPGLVALFGDWLHGDAVIGLRPTRVLEPGEDPFAALGATEDAPVPRTTGGAARFGGGWIGYLGYQLARRLEALPPAPARSGGLPEHHLAHYDHVLVHDAAADRWYCESLPGTDPARVAETVALLERVLAAGGPSTVTATLGEPLATRPLHGGAPPVPGATPLRAGGAPPQPDGAQAAGQAAASSDGSGPRAYRCGPFEAAVTGAAHARAVRRALAHIRDGDVFQANVCRELAAGFRGDPLDLFCAGYERLRPRLAAFVRVPGGAVASLSPELYLRRTGDAVLTSPIKGTAPADTDPRELHASAKNRAENVMIVDLMRNDLSRACVPGSVLSPAVPRVEPHTGVHHLVADVHGTLRPGLDDAALLRSTFPPGSCTGAPKIRATEIINELETTARGAYTGAVGCVSPVAGLVMNVAIRTFEFSDGAVRLGVGGGIVADSDPDGEAFETLVKAAPLLDAVGACFGPELSREWRDHAGHLDVATPACVLGGGAGGARGTVVGSSTSPRPTPRSGAAAALAPDAVAGASVPVAGRTGRAGEVPVLRARPEPSRGVFTTILVREGRPEQLAQHLARLGDSVRACFSRALPGALGERVRARAAALEGPHRLRVTAVPEVTGLRIEISHGPLNPPGAELPVAPWRLVPVVVPGGWGCHKWADRRALDGVPGPWSPVCDPLLVEQDGTVLETGRANVFAVLDGAVVTPPADGRILPGVMRAHVVELLVAAGHRVRERPLGLDDCARATEVFVTNALRGARPVGEIQGVSHWPPGPVTRHLHHLLAGHPHRPSGTTPPA</sequence>
<comment type="caution">
    <text evidence="8">The sequence shown here is derived from an EMBL/GenBank/DDBJ whole genome shotgun (WGS) entry which is preliminary data.</text>
</comment>
<evidence type="ECO:0000256" key="1">
    <source>
        <dbReference type="ARBA" id="ARBA00001933"/>
    </source>
</evidence>
<evidence type="ECO:0000256" key="4">
    <source>
        <dbReference type="RuleBase" id="RU004516"/>
    </source>
</evidence>
<dbReference type="InterPro" id="IPR043131">
    <property type="entry name" value="BCAT-like_N"/>
</dbReference>
<dbReference type="SUPFAM" id="SSF56752">
    <property type="entry name" value="D-aminoacid aminotransferase-like PLP-dependent enzymes"/>
    <property type="match status" value="1"/>
</dbReference>
<feature type="domain" description="Anthranilate synthase component I N-terminal" evidence="7">
    <location>
        <begin position="85"/>
        <end position="158"/>
    </location>
</feature>
<dbReference type="PRINTS" id="PR00095">
    <property type="entry name" value="ANTSNTHASEI"/>
</dbReference>
<keyword evidence="8" id="KW-0456">Lyase</keyword>
<dbReference type="EMBL" id="RDEX01000001">
    <property type="protein sequence ID" value="RLY93885.1"/>
    <property type="molecule type" value="Genomic_DNA"/>
</dbReference>
<dbReference type="Pfam" id="PF00425">
    <property type="entry name" value="Chorismate_bind"/>
    <property type="match status" value="1"/>
</dbReference>
<evidence type="ECO:0000313" key="9">
    <source>
        <dbReference type="Proteomes" id="UP000277871"/>
    </source>
</evidence>
<dbReference type="Gene3D" id="3.60.120.10">
    <property type="entry name" value="Anthranilate synthase"/>
    <property type="match status" value="1"/>
</dbReference>
<dbReference type="Pfam" id="PF01063">
    <property type="entry name" value="Aminotran_4"/>
    <property type="match status" value="1"/>
</dbReference>
<dbReference type="GO" id="GO:0016829">
    <property type="term" value="F:lyase activity"/>
    <property type="evidence" value="ECO:0007669"/>
    <property type="project" value="UniProtKB-KW"/>
</dbReference>
<reference evidence="8 9" key="1">
    <citation type="submission" date="2018-10" db="EMBL/GenBank/DDBJ databases">
        <title>Kocuria tytonicola, new bacteria from the preen glands of American barn owls (Tyto furcata).</title>
        <authorList>
            <person name="Braun M.S."/>
            <person name="Wang E."/>
            <person name="Zimmermann S."/>
            <person name="Boutin S."/>
            <person name="Wagner H."/>
            <person name="Wink M."/>
        </authorList>
    </citation>
    <scope>NUCLEOTIDE SEQUENCE [LARGE SCALE GENOMIC DNA]</scope>
    <source>
        <strain evidence="8 9">473</strain>
    </source>
</reference>
<gene>
    <name evidence="8" type="ORF">EAE32_01150</name>
</gene>
<feature type="domain" description="Chorismate-utilising enzyme C-terminal" evidence="6">
    <location>
        <begin position="258"/>
        <end position="502"/>
    </location>
</feature>
<keyword evidence="3 4" id="KW-0663">Pyridoxal phosphate</keyword>
<dbReference type="SUPFAM" id="SSF56322">
    <property type="entry name" value="ADC synthase"/>
    <property type="match status" value="1"/>
</dbReference>
<feature type="region of interest" description="Disordered" evidence="5">
    <location>
        <begin position="1"/>
        <end position="22"/>
    </location>
</feature>
<proteinExistence type="inferred from homology"/>
<feature type="region of interest" description="Disordered" evidence="5">
    <location>
        <begin position="197"/>
        <end position="242"/>
    </location>
</feature>
<dbReference type="PANTHER" id="PTHR11236:SF50">
    <property type="entry name" value="AMINODEOXYCHORISMATE SYNTHASE COMPONENT 1"/>
    <property type="match status" value="1"/>
</dbReference>
<dbReference type="PANTHER" id="PTHR11236">
    <property type="entry name" value="AMINOBENZOATE/ANTHRANILATE SYNTHASE"/>
    <property type="match status" value="1"/>
</dbReference>
<dbReference type="Gene3D" id="3.20.10.10">
    <property type="entry name" value="D-amino Acid Aminotransferase, subunit A, domain 2"/>
    <property type="match status" value="1"/>
</dbReference>
<protein>
    <submittedName>
        <fullName evidence="8">Bifunctional aminodeoxychorismate synthase component I/aminodeoxychorismate lyase</fullName>
    </submittedName>
</protein>
<evidence type="ECO:0000256" key="3">
    <source>
        <dbReference type="ARBA" id="ARBA00022898"/>
    </source>
</evidence>
<accession>A0A3L9L5E1</accession>
<keyword evidence="9" id="KW-1185">Reference proteome</keyword>
<dbReference type="InterPro" id="IPR018300">
    <property type="entry name" value="Aminotrans_IV_CS"/>
</dbReference>
<evidence type="ECO:0000256" key="2">
    <source>
        <dbReference type="ARBA" id="ARBA00009320"/>
    </source>
</evidence>
<dbReference type="Proteomes" id="UP000277871">
    <property type="component" value="Unassembled WGS sequence"/>
</dbReference>
<dbReference type="InterPro" id="IPR036038">
    <property type="entry name" value="Aminotransferase-like"/>
</dbReference>
<evidence type="ECO:0000259" key="7">
    <source>
        <dbReference type="Pfam" id="PF04715"/>
    </source>
</evidence>
<dbReference type="GO" id="GO:0000162">
    <property type="term" value="P:L-tryptophan biosynthetic process"/>
    <property type="evidence" value="ECO:0007669"/>
    <property type="project" value="TreeGrafter"/>
</dbReference>
<evidence type="ECO:0000313" key="8">
    <source>
        <dbReference type="EMBL" id="RLY93885.1"/>
    </source>
</evidence>
<dbReference type="GO" id="GO:0046820">
    <property type="term" value="F:4-amino-4-deoxychorismate synthase activity"/>
    <property type="evidence" value="ECO:0007669"/>
    <property type="project" value="TreeGrafter"/>
</dbReference>
<dbReference type="InterPro" id="IPR019999">
    <property type="entry name" value="Anth_synth_I-like"/>
</dbReference>
<dbReference type="Gene3D" id="3.30.470.10">
    <property type="match status" value="1"/>
</dbReference>
<name>A0A3L9L5E1_9MICC</name>
<dbReference type="AlphaFoldDB" id="A0A3L9L5E1"/>
<organism evidence="8 9">
    <name type="scientific">Kocuria tytonicola</name>
    <dbReference type="NCBI Taxonomy" id="2055946"/>
    <lineage>
        <taxon>Bacteria</taxon>
        <taxon>Bacillati</taxon>
        <taxon>Actinomycetota</taxon>
        <taxon>Actinomycetes</taxon>
        <taxon>Micrococcales</taxon>
        <taxon>Micrococcaceae</taxon>
        <taxon>Kocuria</taxon>
    </lineage>
</organism>